<dbReference type="InterPro" id="IPR008271">
    <property type="entry name" value="Ser/Thr_kinase_AS"/>
</dbReference>
<dbReference type="CDD" id="cd14014">
    <property type="entry name" value="STKc_PknB_like"/>
    <property type="match status" value="1"/>
</dbReference>
<feature type="compositionally biased region" description="Pro residues" evidence="9">
    <location>
        <begin position="883"/>
        <end position="909"/>
    </location>
</feature>
<feature type="domain" description="Protein kinase" evidence="10">
    <location>
        <begin position="9"/>
        <end position="268"/>
    </location>
</feature>
<dbReference type="SUPFAM" id="SSF56112">
    <property type="entry name" value="Protein kinase-like (PK-like)"/>
    <property type="match status" value="1"/>
</dbReference>
<dbReference type="InterPro" id="IPR013126">
    <property type="entry name" value="Hsp_70_fam"/>
</dbReference>
<protein>
    <recommendedName>
        <fullName evidence="1">non-specific serine/threonine protein kinase</fullName>
        <ecNumber evidence="1">2.7.11.1</ecNumber>
    </recommendedName>
</protein>
<feature type="compositionally biased region" description="Low complexity" evidence="9">
    <location>
        <begin position="322"/>
        <end position="334"/>
    </location>
</feature>
<dbReference type="GO" id="GO:0016301">
    <property type="term" value="F:kinase activity"/>
    <property type="evidence" value="ECO:0007669"/>
    <property type="project" value="UniProtKB-KW"/>
</dbReference>
<dbReference type="InterPro" id="IPR000719">
    <property type="entry name" value="Prot_kinase_dom"/>
</dbReference>
<dbReference type="Pfam" id="PF00069">
    <property type="entry name" value="Pkinase"/>
    <property type="match status" value="1"/>
</dbReference>
<dbReference type="Pfam" id="PF00012">
    <property type="entry name" value="HSP70"/>
    <property type="match status" value="1"/>
</dbReference>
<dbReference type="Gene3D" id="3.30.420.40">
    <property type="match status" value="2"/>
</dbReference>
<dbReference type="PROSITE" id="PS50011">
    <property type="entry name" value="PROTEIN_KINASE_DOM"/>
    <property type="match status" value="1"/>
</dbReference>
<dbReference type="PROSITE" id="PS00108">
    <property type="entry name" value="PROTEIN_KINASE_ST"/>
    <property type="match status" value="1"/>
</dbReference>
<evidence type="ECO:0000256" key="1">
    <source>
        <dbReference type="ARBA" id="ARBA00012513"/>
    </source>
</evidence>
<dbReference type="RefSeq" id="WP_255065143.1">
    <property type="nucleotide sequence ID" value="NZ_JANDBD010000021.1"/>
</dbReference>
<dbReference type="EC" id="2.7.11.1" evidence="1"/>
<dbReference type="InterPro" id="IPR017441">
    <property type="entry name" value="Protein_kinase_ATP_BS"/>
</dbReference>
<feature type="compositionally biased region" description="Low complexity" evidence="9">
    <location>
        <begin position="948"/>
        <end position="961"/>
    </location>
</feature>
<sequence length="983" mass="102102">MEPTKFGHYDLLELLGRGGMGEVWRAHDTATDRVVAVKVLLPHFADDATFQQRFQREAHAAAALQDPHVVPIHNYGVIDGRLYVDMRFIEGRDLHSLILDDELDPTRAVHIIEQVAMALESAHAIGLIHRDIKPANILVGKYDFAYLIDFGIAVVTGQTALTNAGMAVGTWAYMAPERFGTGQSDARTDIYALACVLFECLTRRSPFPGTDAQQVIVAHLTSDPPRVTAMRPDLPTALDAVIAKGMAKEPDDRFQSAIELAEAARAAVIPRATPAPASPAPVAGPPPSSPPVGAPTIGPPPHSVPPQSRSPSRPPGPPPRPRAGAPTAGPRSPGMIRYPSAPGPRIARPNPAVGSRPPLEPQLATPSVNLGTSALGLGVGTTNLVAMRDGRPAATRRAVVTLYPNRSPEVGVPGENPNLQQPGLVLTSFVERVGDPVALVAADGSSHRGEAVLVDALDAMTRTVGGGAPVTITVPSHWSPTAVESLRAALRGRAGLSPERAPAMIIPDAGAALACLSADPGLPPTGVVVLCDIGGTGTNITLADASAGFSIIGETVRHNDFSGDAVDQAVLSHVVDAIARERGADPASTAAVAALSRLRDDCRRAKERLSTETSAVVSADLRGRTTEVRITRSDLERLIDKSVHRLVDAVDDVLLRHRVPVSSVSVLAAVGGGAAIPLVAQRLSEQLGVSVVTTPAPQFANVTGAVIAAARGPASDAATGLSSAADDATALAATMGWAGNTPYVTDAPATRKAPPAQLAEGAPATRKAPPAQLAALAWSQDDHAPAVDEYTPAYDAHHPSLDEETETREPLDLTSQPAEDAAEGAPSRWYARTPMVLGAAAAAVLLTAGGIAAVTLTGDSAPIEPAPPPPRTSTGNPLKTVSAPPPKPKTTPPPTTTPPPPKTTPPPTRAPVTTKAPPPVYTTPKTTWTPPPTTEPEPTVEPTEEPTVETPPSTFPTVPTVPTLPPLFPELTLPPLFPEAPQP</sequence>
<keyword evidence="7" id="KW-0143">Chaperone</keyword>
<dbReference type="SUPFAM" id="SSF53067">
    <property type="entry name" value="Actin-like ATPase domain"/>
    <property type="match status" value="1"/>
</dbReference>
<evidence type="ECO:0000256" key="3">
    <source>
        <dbReference type="ARBA" id="ARBA00022679"/>
    </source>
</evidence>
<feature type="compositionally biased region" description="Pro residues" evidence="9">
    <location>
        <begin position="312"/>
        <end position="321"/>
    </location>
</feature>
<name>A0ABT1MCI1_9MYCO</name>
<dbReference type="Gene3D" id="1.10.510.10">
    <property type="entry name" value="Transferase(Phosphotransferase) domain 1"/>
    <property type="match status" value="1"/>
</dbReference>
<dbReference type="CDD" id="cd10170">
    <property type="entry name" value="ASKHA_NBD_HSP70"/>
    <property type="match status" value="1"/>
</dbReference>
<keyword evidence="3" id="KW-0808">Transferase</keyword>
<evidence type="ECO:0000256" key="7">
    <source>
        <dbReference type="ARBA" id="ARBA00023186"/>
    </source>
</evidence>
<organism evidence="11 12">
    <name type="scientific">Mycolicibacterium arenosum</name>
    <dbReference type="NCBI Taxonomy" id="2952157"/>
    <lineage>
        <taxon>Bacteria</taxon>
        <taxon>Bacillati</taxon>
        <taxon>Actinomycetota</taxon>
        <taxon>Actinomycetes</taxon>
        <taxon>Mycobacteriales</taxon>
        <taxon>Mycobacteriaceae</taxon>
        <taxon>Mycolicibacterium</taxon>
    </lineage>
</organism>
<feature type="binding site" evidence="8">
    <location>
        <position position="38"/>
    </location>
    <ligand>
        <name>ATP</name>
        <dbReference type="ChEBI" id="CHEBI:30616"/>
    </ligand>
</feature>
<gene>
    <name evidence="11" type="ORF">NM203_32310</name>
</gene>
<dbReference type="PROSITE" id="PS00107">
    <property type="entry name" value="PROTEIN_KINASE_ATP"/>
    <property type="match status" value="1"/>
</dbReference>
<keyword evidence="5 11" id="KW-0418">Kinase</keyword>
<evidence type="ECO:0000256" key="5">
    <source>
        <dbReference type="ARBA" id="ARBA00022777"/>
    </source>
</evidence>
<accession>A0ABT1MCI1</accession>
<feature type="region of interest" description="Disordered" evidence="9">
    <location>
        <begin position="793"/>
        <end position="826"/>
    </location>
</feature>
<evidence type="ECO:0000256" key="4">
    <source>
        <dbReference type="ARBA" id="ARBA00022741"/>
    </source>
</evidence>
<dbReference type="PANTHER" id="PTHR43289">
    <property type="entry name" value="MITOGEN-ACTIVATED PROTEIN KINASE KINASE KINASE 20-RELATED"/>
    <property type="match status" value="1"/>
</dbReference>
<keyword evidence="2" id="KW-0723">Serine/threonine-protein kinase</keyword>
<evidence type="ECO:0000313" key="11">
    <source>
        <dbReference type="EMBL" id="MCP9276873.1"/>
    </source>
</evidence>
<proteinExistence type="predicted"/>
<keyword evidence="6 8" id="KW-0067">ATP-binding</keyword>
<comment type="caution">
    <text evidence="11">The sequence shown here is derived from an EMBL/GenBank/DDBJ whole genome shotgun (WGS) entry which is preliminary data.</text>
</comment>
<evidence type="ECO:0000259" key="10">
    <source>
        <dbReference type="PROSITE" id="PS50011"/>
    </source>
</evidence>
<keyword evidence="4 8" id="KW-0547">Nucleotide-binding</keyword>
<feature type="region of interest" description="Disordered" evidence="9">
    <location>
        <begin position="860"/>
        <end position="983"/>
    </location>
</feature>
<dbReference type="SMART" id="SM00220">
    <property type="entry name" value="S_TKc"/>
    <property type="match status" value="1"/>
</dbReference>
<dbReference type="EMBL" id="JANDBD010000021">
    <property type="protein sequence ID" value="MCP9276873.1"/>
    <property type="molecule type" value="Genomic_DNA"/>
</dbReference>
<feature type="region of interest" description="Disordered" evidence="9">
    <location>
        <begin position="746"/>
        <end position="771"/>
    </location>
</feature>
<feature type="region of interest" description="Disordered" evidence="9">
    <location>
        <begin position="274"/>
        <end position="363"/>
    </location>
</feature>
<evidence type="ECO:0000313" key="12">
    <source>
        <dbReference type="Proteomes" id="UP001651690"/>
    </source>
</evidence>
<reference evidence="11 12" key="1">
    <citation type="submission" date="2022-06" db="EMBL/GenBank/DDBJ databases">
        <title>Mycolicibacterium sp. CAU 1645 isolated from seawater.</title>
        <authorList>
            <person name="Kim W."/>
        </authorList>
    </citation>
    <scope>NUCLEOTIDE SEQUENCE [LARGE SCALE GENOMIC DNA]</scope>
    <source>
        <strain evidence="11 12">CAU 1645</strain>
    </source>
</reference>
<dbReference type="PANTHER" id="PTHR43289:SF6">
    <property type="entry name" value="SERINE_THREONINE-PROTEIN KINASE NEKL-3"/>
    <property type="match status" value="1"/>
</dbReference>
<dbReference type="InterPro" id="IPR011009">
    <property type="entry name" value="Kinase-like_dom_sf"/>
</dbReference>
<dbReference type="Gene3D" id="3.30.200.20">
    <property type="entry name" value="Phosphorylase Kinase, domain 1"/>
    <property type="match status" value="1"/>
</dbReference>
<feature type="compositionally biased region" description="Basic and acidic residues" evidence="9">
    <location>
        <begin position="795"/>
        <end position="811"/>
    </location>
</feature>
<evidence type="ECO:0000256" key="2">
    <source>
        <dbReference type="ARBA" id="ARBA00022527"/>
    </source>
</evidence>
<keyword evidence="12" id="KW-1185">Reference proteome</keyword>
<evidence type="ECO:0000256" key="9">
    <source>
        <dbReference type="SAM" id="MobiDB-lite"/>
    </source>
</evidence>
<dbReference type="InterPro" id="IPR043129">
    <property type="entry name" value="ATPase_NBD"/>
</dbReference>
<dbReference type="Gene3D" id="3.90.640.10">
    <property type="entry name" value="Actin, Chain A, domain 4"/>
    <property type="match status" value="1"/>
</dbReference>
<evidence type="ECO:0000256" key="6">
    <source>
        <dbReference type="ARBA" id="ARBA00022840"/>
    </source>
</evidence>
<evidence type="ECO:0000256" key="8">
    <source>
        <dbReference type="PROSITE-ProRule" id="PRU10141"/>
    </source>
</evidence>
<feature type="compositionally biased region" description="Pro residues" evidence="9">
    <location>
        <begin position="276"/>
        <end position="304"/>
    </location>
</feature>
<dbReference type="Proteomes" id="UP001651690">
    <property type="component" value="Unassembled WGS sequence"/>
</dbReference>